<organism evidence="1 2">
    <name type="scientific">Candidatus Woesebacteria bacterium RBG_16_34_12</name>
    <dbReference type="NCBI Taxonomy" id="1802480"/>
    <lineage>
        <taxon>Bacteria</taxon>
        <taxon>Candidatus Woeseibacteriota</taxon>
    </lineage>
</organism>
<comment type="caution">
    <text evidence="1">The sequence shown here is derived from an EMBL/GenBank/DDBJ whole genome shotgun (WGS) entry which is preliminary data.</text>
</comment>
<dbReference type="Proteomes" id="UP000177053">
    <property type="component" value="Unassembled WGS sequence"/>
</dbReference>
<dbReference type="AlphaFoldDB" id="A0A1F7XC48"/>
<proteinExistence type="predicted"/>
<name>A0A1F7XC48_9BACT</name>
<reference evidence="1 2" key="1">
    <citation type="journal article" date="2016" name="Nat. Commun.">
        <title>Thousands of microbial genomes shed light on interconnected biogeochemical processes in an aquifer system.</title>
        <authorList>
            <person name="Anantharaman K."/>
            <person name="Brown C.T."/>
            <person name="Hug L.A."/>
            <person name="Sharon I."/>
            <person name="Castelle C.J."/>
            <person name="Probst A.J."/>
            <person name="Thomas B.C."/>
            <person name="Singh A."/>
            <person name="Wilkins M.J."/>
            <person name="Karaoz U."/>
            <person name="Brodie E.L."/>
            <person name="Williams K.H."/>
            <person name="Hubbard S.S."/>
            <person name="Banfield J.F."/>
        </authorList>
    </citation>
    <scope>NUCLEOTIDE SEQUENCE [LARGE SCALE GENOMIC DNA]</scope>
</reference>
<accession>A0A1F7XC48</accession>
<protein>
    <submittedName>
        <fullName evidence="1">Uncharacterized protein</fullName>
    </submittedName>
</protein>
<dbReference type="EMBL" id="MGFS01000007">
    <property type="protein sequence ID" value="OGM11895.1"/>
    <property type="molecule type" value="Genomic_DNA"/>
</dbReference>
<evidence type="ECO:0000313" key="2">
    <source>
        <dbReference type="Proteomes" id="UP000177053"/>
    </source>
</evidence>
<evidence type="ECO:0000313" key="1">
    <source>
        <dbReference type="EMBL" id="OGM11895.1"/>
    </source>
</evidence>
<sequence length="212" mass="24952">METDNKVGALSLIKSRSELYVVVPEKLGEKTHLFDQPPFTWARENPDIIPEDFFTDENGWYVFCKTIFNSKEPWSKYSTDARIKYKKTLRRYRHVDETKYDFLAAVEVGTRLRESLEQNYPFIIDYVKDYQSIFIFSLNPRKRGKWSVLTYAAYAVEKAELEKLSDAHKWTNLAEELPASFFTPNEVKSAIPPKNSRNREYRLLKALGMLKK</sequence>
<gene>
    <name evidence="1" type="ORF">A2Z22_01535</name>
</gene>